<feature type="compositionally biased region" description="Low complexity" evidence="1">
    <location>
        <begin position="21"/>
        <end position="30"/>
    </location>
</feature>
<keyword evidence="4" id="KW-1185">Reference proteome</keyword>
<evidence type="ECO:0000256" key="1">
    <source>
        <dbReference type="SAM" id="MobiDB-lite"/>
    </source>
</evidence>
<gene>
    <name evidence="3" type="ORF">FIBSPDRAFT_946770</name>
</gene>
<proteinExistence type="predicted"/>
<feature type="compositionally biased region" description="Pro residues" evidence="1">
    <location>
        <begin position="11"/>
        <end position="20"/>
    </location>
</feature>
<evidence type="ECO:0000313" key="4">
    <source>
        <dbReference type="Proteomes" id="UP000076532"/>
    </source>
</evidence>
<accession>A0A166SIY3</accession>
<evidence type="ECO:0000313" key="3">
    <source>
        <dbReference type="EMBL" id="KZP29501.1"/>
    </source>
</evidence>
<dbReference type="InterPro" id="IPR037056">
    <property type="entry name" value="RNase_H1_N_sf"/>
</dbReference>
<protein>
    <recommendedName>
        <fullName evidence="2">Ribonuclease H1 N-terminal domain-containing protein</fullName>
    </recommendedName>
</protein>
<dbReference type="OrthoDB" id="3270804at2759"/>
<feature type="compositionally biased region" description="Polar residues" evidence="1">
    <location>
        <begin position="106"/>
        <end position="117"/>
    </location>
</feature>
<evidence type="ECO:0000259" key="2">
    <source>
        <dbReference type="Pfam" id="PF01693"/>
    </source>
</evidence>
<dbReference type="AlphaFoldDB" id="A0A166SIY3"/>
<feature type="domain" description="Ribonuclease H1 N-terminal" evidence="2">
    <location>
        <begin position="275"/>
        <end position="310"/>
    </location>
</feature>
<dbReference type="Proteomes" id="UP000076532">
    <property type="component" value="Unassembled WGS sequence"/>
</dbReference>
<name>A0A166SIY3_9AGAM</name>
<dbReference type="EMBL" id="KV417498">
    <property type="protein sequence ID" value="KZP29501.1"/>
    <property type="molecule type" value="Genomic_DNA"/>
</dbReference>
<dbReference type="InterPro" id="IPR011320">
    <property type="entry name" value="RNase_H1_N"/>
</dbReference>
<feature type="region of interest" description="Disordered" evidence="1">
    <location>
        <begin position="90"/>
        <end position="124"/>
    </location>
</feature>
<dbReference type="Gene3D" id="3.40.970.10">
    <property type="entry name" value="Ribonuclease H1, N-terminal domain"/>
    <property type="match status" value="1"/>
</dbReference>
<organism evidence="3 4">
    <name type="scientific">Athelia psychrophila</name>
    <dbReference type="NCBI Taxonomy" id="1759441"/>
    <lineage>
        <taxon>Eukaryota</taxon>
        <taxon>Fungi</taxon>
        <taxon>Dikarya</taxon>
        <taxon>Basidiomycota</taxon>
        <taxon>Agaricomycotina</taxon>
        <taxon>Agaricomycetes</taxon>
        <taxon>Agaricomycetidae</taxon>
        <taxon>Atheliales</taxon>
        <taxon>Atheliaceae</taxon>
        <taxon>Athelia</taxon>
    </lineage>
</organism>
<feature type="region of interest" description="Disordered" evidence="1">
    <location>
        <begin position="493"/>
        <end position="514"/>
    </location>
</feature>
<reference evidence="3 4" key="1">
    <citation type="journal article" date="2016" name="Mol. Biol. Evol.">
        <title>Comparative Genomics of Early-Diverging Mushroom-Forming Fungi Provides Insights into the Origins of Lignocellulose Decay Capabilities.</title>
        <authorList>
            <person name="Nagy L.G."/>
            <person name="Riley R."/>
            <person name="Tritt A."/>
            <person name="Adam C."/>
            <person name="Daum C."/>
            <person name="Floudas D."/>
            <person name="Sun H."/>
            <person name="Yadav J.S."/>
            <person name="Pangilinan J."/>
            <person name="Larsson K.H."/>
            <person name="Matsuura K."/>
            <person name="Barry K."/>
            <person name="Labutti K."/>
            <person name="Kuo R."/>
            <person name="Ohm R.A."/>
            <person name="Bhattacharya S.S."/>
            <person name="Shirouzu T."/>
            <person name="Yoshinaga Y."/>
            <person name="Martin F.M."/>
            <person name="Grigoriev I.V."/>
            <person name="Hibbett D.S."/>
        </authorList>
    </citation>
    <scope>NUCLEOTIDE SEQUENCE [LARGE SCALE GENOMIC DNA]</scope>
    <source>
        <strain evidence="3 4">CBS 109695</strain>
    </source>
</reference>
<sequence length="589" mass="63891">MYVDDSEGSPHPAPSPPSPIPADTIPSSPSHLQPVTALSTVSTLALSVACLAISIAELGIQLGLLAISAASSALPLDAMPATASLIVNEHSAGNTGSPSPSEPPSTQLSVNELTAPSSGPPITAVPRIYRPPYITIEQLHNLFPRGDTPNAPWLPAEEIVSEDADLYDEHGDWDHGLDLHNLNQEDLEMDEDEEEEVMRINNPQITASVSETISISPSPTLSPTSVNSPPSYSIVCPTCRRTSLYIDTTNYWTLRDSPTIDNIGWYCSPASSSPKWFKVAVGRRIGVFDNWPEARASISGISGATAYKCFAGTPALFATITSPIVSPPNGSPNAPPPTSTISRPSPTVRLATLCRVRLYFNWVDEAIILDKAVLRQQRHAEEQLLQHEESVRLIAFLNATAKIRRRAMEATHSTHLFHVTHGMIAVATRGASVVVVPWFNGCTANGLLLLDTGISEIELSAEDIAVLQEHAEFCVPAESFLDFEQSVQDSLGPDILHDNTPPATLPKSKERVDPNTSWKPFRAEQLDELHRHDGRAGHALLCMHCDAQASADYKCKECFGNTVFLNDDHKLFVRVTILKRPSPPHIDAP</sequence>
<dbReference type="Pfam" id="PF01693">
    <property type="entry name" value="Cauli_VI"/>
    <property type="match status" value="1"/>
</dbReference>
<feature type="region of interest" description="Disordered" evidence="1">
    <location>
        <begin position="1"/>
        <end position="31"/>
    </location>
</feature>